<dbReference type="GO" id="GO:0031564">
    <property type="term" value="P:transcription antitermination"/>
    <property type="evidence" value="ECO:0007669"/>
    <property type="project" value="UniProtKB-KW"/>
</dbReference>
<keyword evidence="6" id="KW-1185">Reference proteome</keyword>
<keyword evidence="1" id="KW-0889">Transcription antitermination</keyword>
<dbReference type="OrthoDB" id="9796143at2"/>
<evidence type="ECO:0000256" key="2">
    <source>
        <dbReference type="ARBA" id="ARBA00023015"/>
    </source>
</evidence>
<dbReference type="Gene3D" id="3.30.70.940">
    <property type="entry name" value="NusG, N-terminal domain"/>
    <property type="match status" value="1"/>
</dbReference>
<evidence type="ECO:0000256" key="3">
    <source>
        <dbReference type="ARBA" id="ARBA00023163"/>
    </source>
</evidence>
<dbReference type="InterPro" id="IPR006645">
    <property type="entry name" value="NGN-like_dom"/>
</dbReference>
<keyword evidence="3" id="KW-0804">Transcription</keyword>
<dbReference type="NCBIfam" id="NF033644">
    <property type="entry name" value="antiterm_UpxY"/>
    <property type="match status" value="1"/>
</dbReference>
<dbReference type="EMBL" id="FQTW01000004">
    <property type="protein sequence ID" value="SHE68050.1"/>
    <property type="molecule type" value="Genomic_DNA"/>
</dbReference>
<dbReference type="InterPro" id="IPR036735">
    <property type="entry name" value="NGN_dom_sf"/>
</dbReference>
<dbReference type="RefSeq" id="WP_073192759.1">
    <property type="nucleotide sequence ID" value="NZ_FQTW01000004.1"/>
</dbReference>
<proteinExistence type="predicted"/>
<dbReference type="PANTHER" id="PTHR30265">
    <property type="entry name" value="RHO-INTERACTING TRANSCRIPTION TERMINATION FACTOR NUSG"/>
    <property type="match status" value="1"/>
</dbReference>
<dbReference type="Proteomes" id="UP000184462">
    <property type="component" value="Unassembled WGS sequence"/>
</dbReference>
<protein>
    <submittedName>
        <fullName evidence="5">Transcription antitermination factor NusG</fullName>
    </submittedName>
</protein>
<dbReference type="PANTHER" id="PTHR30265:SF4">
    <property type="entry name" value="KOW MOTIF FAMILY PROTEIN, EXPRESSED"/>
    <property type="match status" value="1"/>
</dbReference>
<dbReference type="Pfam" id="PF02357">
    <property type="entry name" value="NusG"/>
    <property type="match status" value="1"/>
</dbReference>
<keyword evidence="2" id="KW-0805">Transcription regulation</keyword>
<feature type="domain" description="NusG-like N-terminal" evidence="4">
    <location>
        <begin position="5"/>
        <end position="102"/>
    </location>
</feature>
<organism evidence="5 6">
    <name type="scientific">Psychroflexus salarius</name>
    <dbReference type="NCBI Taxonomy" id="1155689"/>
    <lineage>
        <taxon>Bacteria</taxon>
        <taxon>Pseudomonadati</taxon>
        <taxon>Bacteroidota</taxon>
        <taxon>Flavobacteriia</taxon>
        <taxon>Flavobacteriales</taxon>
        <taxon>Flavobacteriaceae</taxon>
        <taxon>Psychroflexus</taxon>
    </lineage>
</organism>
<dbReference type="InterPro" id="IPR043425">
    <property type="entry name" value="NusG-like"/>
</dbReference>
<reference evidence="5 6" key="1">
    <citation type="submission" date="2016-11" db="EMBL/GenBank/DDBJ databases">
        <authorList>
            <person name="Jaros S."/>
            <person name="Januszkiewicz K."/>
            <person name="Wedrychowicz H."/>
        </authorList>
    </citation>
    <scope>NUCLEOTIDE SEQUENCE [LARGE SCALE GENOMIC DNA]</scope>
    <source>
        <strain evidence="5 6">DSM 25661</strain>
    </source>
</reference>
<dbReference type="SUPFAM" id="SSF82679">
    <property type="entry name" value="N-utilization substance G protein NusG, N-terminal domain"/>
    <property type="match status" value="1"/>
</dbReference>
<evidence type="ECO:0000313" key="6">
    <source>
        <dbReference type="Proteomes" id="UP000184462"/>
    </source>
</evidence>
<name>A0A1M4VGQ0_9FLAO</name>
<evidence type="ECO:0000256" key="1">
    <source>
        <dbReference type="ARBA" id="ARBA00022814"/>
    </source>
</evidence>
<evidence type="ECO:0000259" key="4">
    <source>
        <dbReference type="SMART" id="SM00738"/>
    </source>
</evidence>
<dbReference type="AlphaFoldDB" id="A0A1M4VGQ0"/>
<dbReference type="CDD" id="cd09895">
    <property type="entry name" value="NGN_SP_UpxY"/>
    <property type="match status" value="1"/>
</dbReference>
<gene>
    <name evidence="5" type="ORF">SAMN05444278_10448</name>
</gene>
<dbReference type="SMART" id="SM00738">
    <property type="entry name" value="NGN"/>
    <property type="match status" value="1"/>
</dbReference>
<dbReference type="GO" id="GO:0006354">
    <property type="term" value="P:DNA-templated transcription elongation"/>
    <property type="evidence" value="ECO:0007669"/>
    <property type="project" value="InterPro"/>
</dbReference>
<evidence type="ECO:0000313" key="5">
    <source>
        <dbReference type="EMBL" id="SHE68050.1"/>
    </source>
</evidence>
<sequence length="159" mass="18641">MTTSLKNWFVIYTKPNAEKKTALQLEKIGIQVYCPTIKIIKQWSDRKKKVDTPVLPSMLFVHIENHLRERVFEVPNVVRYLFWQKQAAIISDSEIEILKQSINFKKGFKSHDIKDLKPGYKVDLTEKGFKNIKGTVKYVKDNKCWVIIEPLGYLLKLES</sequence>
<dbReference type="STRING" id="1155689.SAMN05444278_10448"/>
<accession>A0A1M4VGQ0</accession>